<evidence type="ECO:0000313" key="5">
    <source>
        <dbReference type="Proteomes" id="UP000242457"/>
    </source>
</evidence>
<keyword evidence="2" id="KW-0378">Hydrolase</keyword>
<evidence type="ECO:0000313" key="4">
    <source>
        <dbReference type="EMBL" id="PBC33757.1"/>
    </source>
</evidence>
<dbReference type="Proteomes" id="UP000242457">
    <property type="component" value="Unassembled WGS sequence"/>
</dbReference>
<dbReference type="Pfam" id="PF01981">
    <property type="entry name" value="PTH2"/>
    <property type="match status" value="1"/>
</dbReference>
<name>A0A2A3EPX8_APICC</name>
<dbReference type="SUPFAM" id="SSF102462">
    <property type="entry name" value="Peptidyl-tRNA hydrolase II"/>
    <property type="match status" value="1"/>
</dbReference>
<comment type="catalytic activity">
    <reaction evidence="3">
        <text>an N-acyl-L-alpha-aminoacyl-tRNA + H2O = an N-acyl-L-amino acid + a tRNA + H(+)</text>
        <dbReference type="Rhea" id="RHEA:54448"/>
        <dbReference type="Rhea" id="RHEA-COMP:10123"/>
        <dbReference type="Rhea" id="RHEA-COMP:13883"/>
        <dbReference type="ChEBI" id="CHEBI:15377"/>
        <dbReference type="ChEBI" id="CHEBI:15378"/>
        <dbReference type="ChEBI" id="CHEBI:59874"/>
        <dbReference type="ChEBI" id="CHEBI:78442"/>
        <dbReference type="ChEBI" id="CHEBI:138191"/>
        <dbReference type="EC" id="3.1.1.29"/>
    </reaction>
</comment>
<accession>A0A2A3EPX8</accession>
<dbReference type="OrthoDB" id="7590218at2759"/>
<keyword evidence="5" id="KW-1185">Reference proteome</keyword>
<evidence type="ECO:0000256" key="2">
    <source>
        <dbReference type="ARBA" id="ARBA00022801"/>
    </source>
</evidence>
<dbReference type="GO" id="GO:0004045">
    <property type="term" value="F:peptidyl-tRNA hydrolase activity"/>
    <property type="evidence" value="ECO:0007669"/>
    <property type="project" value="UniProtKB-EC"/>
</dbReference>
<reference evidence="4 5" key="1">
    <citation type="submission" date="2014-07" db="EMBL/GenBank/DDBJ databases">
        <title>Genomic and transcriptomic analysis on Apis cerana provide comprehensive insights into honey bee biology.</title>
        <authorList>
            <person name="Diao Q."/>
            <person name="Sun L."/>
            <person name="Zheng H."/>
            <person name="Zheng H."/>
            <person name="Xu S."/>
            <person name="Wang S."/>
            <person name="Zeng Z."/>
            <person name="Hu F."/>
            <person name="Su S."/>
            <person name="Wu J."/>
        </authorList>
    </citation>
    <scope>NUCLEOTIDE SEQUENCE [LARGE SCALE GENOMIC DNA]</scope>
    <source>
        <tissue evidence="4">Pupae without intestine</tissue>
    </source>
</reference>
<dbReference type="InterPro" id="IPR002833">
    <property type="entry name" value="PTH2"/>
</dbReference>
<organism evidence="4 5">
    <name type="scientific">Apis cerana cerana</name>
    <name type="common">Oriental honeybee</name>
    <dbReference type="NCBI Taxonomy" id="94128"/>
    <lineage>
        <taxon>Eukaryota</taxon>
        <taxon>Metazoa</taxon>
        <taxon>Ecdysozoa</taxon>
        <taxon>Arthropoda</taxon>
        <taxon>Hexapoda</taxon>
        <taxon>Insecta</taxon>
        <taxon>Pterygota</taxon>
        <taxon>Neoptera</taxon>
        <taxon>Endopterygota</taxon>
        <taxon>Hymenoptera</taxon>
        <taxon>Apocrita</taxon>
        <taxon>Aculeata</taxon>
        <taxon>Apoidea</taxon>
        <taxon>Anthophila</taxon>
        <taxon>Apidae</taxon>
        <taxon>Apis</taxon>
    </lineage>
</organism>
<dbReference type="EMBL" id="KZ288196">
    <property type="protein sequence ID" value="PBC33757.1"/>
    <property type="molecule type" value="Genomic_DNA"/>
</dbReference>
<dbReference type="Gene3D" id="3.40.1490.10">
    <property type="entry name" value="Bit1"/>
    <property type="match status" value="1"/>
</dbReference>
<dbReference type="AlphaFoldDB" id="A0A2A3EPX8"/>
<proteinExistence type="predicted"/>
<sequence length="156" mass="18351">MNKNLVNPLKITNRSQINKNNQINKKQKNTHVSIRRQPFLKQYVFYAIINTDLHMNRGAAAANIAKSLMFLHNILDSDQVKSQYVDSWMKTGQRIVILKGYDHKHLKYLEDELKFIAIQTYAVRHFWNRNQAIIALAVFGLKEDIEEIFEGMSYLR</sequence>
<evidence type="ECO:0000256" key="3">
    <source>
        <dbReference type="ARBA" id="ARBA00048707"/>
    </source>
</evidence>
<dbReference type="InterPro" id="IPR023476">
    <property type="entry name" value="Pep_tRNA_hydro_II_dom_sf"/>
</dbReference>
<gene>
    <name evidence="4" type="ORF">APICC_00363</name>
</gene>
<evidence type="ECO:0000256" key="1">
    <source>
        <dbReference type="ARBA" id="ARBA00013260"/>
    </source>
</evidence>
<dbReference type="EC" id="3.1.1.29" evidence="1"/>
<protein>
    <recommendedName>
        <fullName evidence="1">peptidyl-tRNA hydrolase</fullName>
        <ecNumber evidence="1">3.1.1.29</ecNumber>
    </recommendedName>
</protein>